<comment type="caution">
    <text evidence="9">The sequence shown here is derived from an EMBL/GenBank/DDBJ whole genome shotgun (WGS) entry which is preliminary data.</text>
</comment>
<evidence type="ECO:0000256" key="7">
    <source>
        <dbReference type="HAMAP-Rule" id="MF_01405"/>
    </source>
</evidence>
<dbReference type="EMBL" id="JAVTTP010000001">
    <property type="protein sequence ID" value="MDT7830298.1"/>
    <property type="molecule type" value="Genomic_DNA"/>
</dbReference>
<feature type="binding site" evidence="7">
    <location>
        <position position="68"/>
    </location>
    <ligand>
        <name>Mg(2+)</name>
        <dbReference type="ChEBI" id="CHEBI:18420"/>
    </ligand>
</feature>
<keyword evidence="2 7" id="KW-0479">Metal-binding</keyword>
<dbReference type="InterPro" id="IPR029001">
    <property type="entry name" value="ITPase-like_fam"/>
</dbReference>
<comment type="catalytic activity">
    <reaction evidence="7">
        <text>dITP + H2O = dIMP + diphosphate + H(+)</text>
        <dbReference type="Rhea" id="RHEA:28342"/>
        <dbReference type="ChEBI" id="CHEBI:15377"/>
        <dbReference type="ChEBI" id="CHEBI:15378"/>
        <dbReference type="ChEBI" id="CHEBI:33019"/>
        <dbReference type="ChEBI" id="CHEBI:61194"/>
        <dbReference type="ChEBI" id="CHEBI:61382"/>
        <dbReference type="EC" id="3.6.1.66"/>
    </reaction>
</comment>
<dbReference type="Gene3D" id="3.90.950.10">
    <property type="match status" value="1"/>
</dbReference>
<feature type="binding site" evidence="7">
    <location>
        <position position="69"/>
    </location>
    <ligand>
        <name>substrate</name>
    </ligand>
</feature>
<comment type="cofactor">
    <cofactor evidence="7">
        <name>Mg(2+)</name>
        <dbReference type="ChEBI" id="CHEBI:18420"/>
    </cofactor>
    <text evidence="7">Binds 1 Mg(2+) ion per subunit.</text>
</comment>
<evidence type="ECO:0000256" key="5">
    <source>
        <dbReference type="ARBA" id="ARBA00022842"/>
    </source>
</evidence>
<comment type="catalytic activity">
    <reaction evidence="7">
        <text>ITP + H2O = IMP + diphosphate + H(+)</text>
        <dbReference type="Rhea" id="RHEA:29399"/>
        <dbReference type="ChEBI" id="CHEBI:15377"/>
        <dbReference type="ChEBI" id="CHEBI:15378"/>
        <dbReference type="ChEBI" id="CHEBI:33019"/>
        <dbReference type="ChEBI" id="CHEBI:58053"/>
        <dbReference type="ChEBI" id="CHEBI:61402"/>
        <dbReference type="EC" id="3.6.1.66"/>
    </reaction>
</comment>
<name>A0ABU3L9P4_9FLAO</name>
<gene>
    <name evidence="9" type="ORF">RQM65_16640</name>
</gene>
<proteinExistence type="inferred from homology"/>
<evidence type="ECO:0000313" key="10">
    <source>
        <dbReference type="Proteomes" id="UP001250656"/>
    </source>
</evidence>
<keyword evidence="4 7" id="KW-0378">Hydrolase</keyword>
<dbReference type="NCBIfam" id="NF011398">
    <property type="entry name" value="PRK14823.1"/>
    <property type="match status" value="1"/>
</dbReference>
<organism evidence="9 10">
    <name type="scientific">Pricia mediterranea</name>
    <dbReference type="NCBI Taxonomy" id="3076079"/>
    <lineage>
        <taxon>Bacteria</taxon>
        <taxon>Pseudomonadati</taxon>
        <taxon>Bacteroidota</taxon>
        <taxon>Flavobacteriia</taxon>
        <taxon>Flavobacteriales</taxon>
        <taxon>Flavobacteriaceae</taxon>
        <taxon>Pricia</taxon>
    </lineage>
</organism>
<comment type="catalytic activity">
    <reaction evidence="7">
        <text>XTP + H2O = XMP + diphosphate + H(+)</text>
        <dbReference type="Rhea" id="RHEA:28610"/>
        <dbReference type="ChEBI" id="CHEBI:15377"/>
        <dbReference type="ChEBI" id="CHEBI:15378"/>
        <dbReference type="ChEBI" id="CHEBI:33019"/>
        <dbReference type="ChEBI" id="CHEBI:57464"/>
        <dbReference type="ChEBI" id="CHEBI:61314"/>
        <dbReference type="EC" id="3.6.1.66"/>
    </reaction>
</comment>
<dbReference type="NCBIfam" id="TIGR00042">
    <property type="entry name" value="RdgB/HAM1 family non-canonical purine NTP pyrophosphatase"/>
    <property type="match status" value="1"/>
</dbReference>
<feature type="active site" description="Proton acceptor" evidence="7">
    <location>
        <position position="68"/>
    </location>
</feature>
<protein>
    <recommendedName>
        <fullName evidence="7">dITP/XTP pyrophosphatase</fullName>
        <ecNumber evidence="7">3.6.1.66</ecNumber>
    </recommendedName>
    <alternativeName>
        <fullName evidence="7">Non-canonical purine NTP pyrophosphatase</fullName>
    </alternativeName>
    <alternativeName>
        <fullName evidence="7">Non-standard purine NTP pyrophosphatase</fullName>
    </alternativeName>
    <alternativeName>
        <fullName evidence="7">Nucleoside-triphosphate diphosphatase</fullName>
    </alternativeName>
    <alternativeName>
        <fullName evidence="7">Nucleoside-triphosphate pyrophosphatase</fullName>
        <shortName evidence="7">NTPase</shortName>
    </alternativeName>
</protein>
<dbReference type="CDD" id="cd00515">
    <property type="entry name" value="HAM1"/>
    <property type="match status" value="1"/>
</dbReference>
<evidence type="ECO:0000256" key="4">
    <source>
        <dbReference type="ARBA" id="ARBA00022801"/>
    </source>
</evidence>
<evidence type="ECO:0000256" key="8">
    <source>
        <dbReference type="RuleBase" id="RU003781"/>
    </source>
</evidence>
<comment type="similarity">
    <text evidence="1 7 8">Belongs to the HAM1 NTPase family.</text>
</comment>
<keyword evidence="5 7" id="KW-0460">Magnesium</keyword>
<dbReference type="InterPro" id="IPR020922">
    <property type="entry name" value="dITP/XTP_pyrophosphatase"/>
</dbReference>
<evidence type="ECO:0000313" key="9">
    <source>
        <dbReference type="EMBL" id="MDT7830298.1"/>
    </source>
</evidence>
<feature type="binding site" evidence="7">
    <location>
        <begin position="148"/>
        <end position="151"/>
    </location>
    <ligand>
        <name>substrate</name>
    </ligand>
</feature>
<comment type="caution">
    <text evidence="7">Lacks conserved residue(s) required for the propagation of feature annotation.</text>
</comment>
<feature type="binding site" evidence="7">
    <location>
        <begin position="176"/>
        <end position="177"/>
    </location>
    <ligand>
        <name>substrate</name>
    </ligand>
</feature>
<comment type="subunit">
    <text evidence="7">Homodimer.</text>
</comment>
<keyword evidence="10" id="KW-1185">Reference proteome</keyword>
<comment type="function">
    <text evidence="7">Pyrophosphatase that catalyzes the hydrolysis of nucleoside triphosphates to their monophosphate derivatives, with a high preference for the non-canonical purine nucleotides XTP (xanthosine triphosphate), dITP (deoxyinosine triphosphate) and ITP. Seems to function as a house-cleaning enzyme that removes non-canonical purine nucleotides from the nucleotide pool, thus preventing their incorporation into DNA/RNA and avoiding chromosomal lesions.</text>
</comment>
<evidence type="ECO:0000256" key="2">
    <source>
        <dbReference type="ARBA" id="ARBA00022723"/>
    </source>
</evidence>
<dbReference type="Pfam" id="PF01725">
    <property type="entry name" value="Ham1p_like"/>
    <property type="match status" value="1"/>
</dbReference>
<dbReference type="PANTHER" id="PTHR11067:SF9">
    <property type="entry name" value="INOSINE TRIPHOSPHATE PYROPHOSPHATASE"/>
    <property type="match status" value="1"/>
</dbReference>
<dbReference type="PANTHER" id="PTHR11067">
    <property type="entry name" value="INOSINE TRIPHOSPHATE PYROPHOSPHATASE/HAM1 PROTEIN"/>
    <property type="match status" value="1"/>
</dbReference>
<keyword evidence="3 7" id="KW-0547">Nucleotide-binding</keyword>
<reference evidence="9 10" key="1">
    <citation type="submission" date="2023-09" db="EMBL/GenBank/DDBJ databases">
        <title>Novel taxa isolated from Blanes Bay.</title>
        <authorList>
            <person name="Rey-Velasco X."/>
            <person name="Lucena T."/>
        </authorList>
    </citation>
    <scope>NUCLEOTIDE SEQUENCE [LARGE SCALE GENOMIC DNA]</scope>
    <source>
        <strain evidence="9 10">S334</strain>
    </source>
</reference>
<dbReference type="InterPro" id="IPR002637">
    <property type="entry name" value="RdgB/HAM1"/>
</dbReference>
<feature type="binding site" evidence="7">
    <location>
        <position position="171"/>
    </location>
    <ligand>
        <name>substrate</name>
    </ligand>
</feature>
<dbReference type="SUPFAM" id="SSF52972">
    <property type="entry name" value="ITPase-like"/>
    <property type="match status" value="1"/>
</dbReference>
<evidence type="ECO:0000256" key="6">
    <source>
        <dbReference type="ARBA" id="ARBA00023080"/>
    </source>
</evidence>
<feature type="binding site" evidence="7">
    <location>
        <begin position="7"/>
        <end position="12"/>
    </location>
    <ligand>
        <name>substrate</name>
    </ligand>
</feature>
<keyword evidence="6 7" id="KW-0546">Nucleotide metabolism</keyword>
<evidence type="ECO:0000256" key="1">
    <source>
        <dbReference type="ARBA" id="ARBA00008023"/>
    </source>
</evidence>
<dbReference type="EC" id="3.6.1.66" evidence="7"/>
<evidence type="ECO:0000256" key="3">
    <source>
        <dbReference type="ARBA" id="ARBA00022741"/>
    </source>
</evidence>
<dbReference type="HAMAP" id="MF_01405">
    <property type="entry name" value="Non_canon_purine_NTPase"/>
    <property type="match status" value="1"/>
</dbReference>
<sequence length="190" mass="21116">MKLVFATHNKNKFAEVKKLMPVCIDLVSLTDIGCTGEIPETGETLEENARIKANYVTENYTLPCFADDTGLLVDALHGAPGVFSARYAGEHKSSADNMDKLLSELKVHSNRNAMFATVIALNLNQEHHTFKGTVSGEIITEKKGTEGFGYDPVFRPFGFKKTFAELPIETKNRIGHRGKAIRKLLQFLEK</sequence>
<dbReference type="RefSeq" id="WP_314016545.1">
    <property type="nucleotide sequence ID" value="NZ_JAVTTP010000001.1"/>
</dbReference>
<dbReference type="Proteomes" id="UP001250656">
    <property type="component" value="Unassembled WGS sequence"/>
</dbReference>
<accession>A0ABU3L9P4</accession>